<protein>
    <recommendedName>
        <fullName evidence="1">Methyltransferase FkbM domain-containing protein</fullName>
    </recommendedName>
</protein>
<dbReference type="Gene3D" id="3.40.50.150">
    <property type="entry name" value="Vaccinia Virus protein VP39"/>
    <property type="match status" value="1"/>
</dbReference>
<dbReference type="EMBL" id="BMNL01000001">
    <property type="protein sequence ID" value="GGP19001.1"/>
    <property type="molecule type" value="Genomic_DNA"/>
</dbReference>
<reference evidence="2" key="2">
    <citation type="submission" date="2020-09" db="EMBL/GenBank/DDBJ databases">
        <authorList>
            <person name="Sun Q."/>
            <person name="Ohkuma M."/>
        </authorList>
    </citation>
    <scope>NUCLEOTIDE SEQUENCE</scope>
    <source>
        <strain evidence="2">JCM 10088</strain>
    </source>
</reference>
<comment type="caution">
    <text evidence="2">The sequence shown here is derived from an EMBL/GenBank/DDBJ whole genome shotgun (WGS) entry which is preliminary data.</text>
</comment>
<name>A0A830GQT1_9CREN</name>
<dbReference type="Pfam" id="PF05050">
    <property type="entry name" value="Methyltransf_21"/>
    <property type="match status" value="1"/>
</dbReference>
<reference evidence="2" key="1">
    <citation type="journal article" date="2014" name="Int. J. Syst. Evol. Microbiol.">
        <title>Complete genome sequence of Corynebacterium casei LMG S-19264T (=DSM 44701T), isolated from a smear-ripened cheese.</title>
        <authorList>
            <consortium name="US DOE Joint Genome Institute (JGI-PGF)"/>
            <person name="Walter F."/>
            <person name="Albersmeier A."/>
            <person name="Kalinowski J."/>
            <person name="Ruckert C."/>
        </authorList>
    </citation>
    <scope>NUCLEOTIDE SEQUENCE</scope>
    <source>
        <strain evidence="2">JCM 10088</strain>
    </source>
</reference>
<evidence type="ECO:0000313" key="2">
    <source>
        <dbReference type="EMBL" id="GGP19001.1"/>
    </source>
</evidence>
<dbReference type="InterPro" id="IPR006342">
    <property type="entry name" value="FkbM_mtfrase"/>
</dbReference>
<proteinExistence type="predicted"/>
<feature type="domain" description="Methyltransferase FkbM" evidence="1">
    <location>
        <begin position="138"/>
        <end position="295"/>
    </location>
</feature>
<dbReference type="NCBIfam" id="TIGR01444">
    <property type="entry name" value="fkbM_fam"/>
    <property type="match status" value="1"/>
</dbReference>
<dbReference type="InterPro" id="IPR052514">
    <property type="entry name" value="SAM-dependent_MTase"/>
</dbReference>
<sequence length="327" mass="37744">MNLLRSLFVALRSSDLFENWLYAGLKYMLIKYGLAKDSIVVKCNDKKHRLTPDIYSFIINAHYDGYITNFKCNNIIEFIQNNFRFNITDDSKIFLVTPDNIKLYIDSIRLIDWTVLLETWLYDIHFLDFNLNRWFILDIGAYIGDTALYYASKGAFVVAVEPAPKHFELMLKNIGLNPEFKTKILPINVAIANSDGYVDIAVDGDYLDGGVSIYKDGASRIRVKAVTLKSLLNNIKEMGVNIGEFKTKVLKMDCKGCEWDVVNNELDSLKSFDIIKIEYSGYLRNYTVDQLINKLKYINFTCMRYAHNEQAIKIGLDRHGMIHCIRV</sequence>
<evidence type="ECO:0000259" key="1">
    <source>
        <dbReference type="Pfam" id="PF05050"/>
    </source>
</evidence>
<dbReference type="RefSeq" id="WP_075060440.1">
    <property type="nucleotide sequence ID" value="NZ_BMNL01000001.1"/>
</dbReference>
<organism evidence="2 3">
    <name type="scientific">Thermocladium modestius</name>
    <dbReference type="NCBI Taxonomy" id="62609"/>
    <lineage>
        <taxon>Archaea</taxon>
        <taxon>Thermoproteota</taxon>
        <taxon>Thermoprotei</taxon>
        <taxon>Thermoproteales</taxon>
        <taxon>Thermoproteaceae</taxon>
        <taxon>Thermocladium</taxon>
    </lineage>
</organism>
<dbReference type="SUPFAM" id="SSF53335">
    <property type="entry name" value="S-adenosyl-L-methionine-dependent methyltransferases"/>
    <property type="match status" value="1"/>
</dbReference>
<dbReference type="InterPro" id="IPR029063">
    <property type="entry name" value="SAM-dependent_MTases_sf"/>
</dbReference>
<dbReference type="PANTHER" id="PTHR34203:SF15">
    <property type="entry name" value="SLL1173 PROTEIN"/>
    <property type="match status" value="1"/>
</dbReference>
<dbReference type="PANTHER" id="PTHR34203">
    <property type="entry name" value="METHYLTRANSFERASE, FKBM FAMILY PROTEIN"/>
    <property type="match status" value="1"/>
</dbReference>
<keyword evidence="3" id="KW-1185">Reference proteome</keyword>
<dbReference type="Proteomes" id="UP000610960">
    <property type="component" value="Unassembled WGS sequence"/>
</dbReference>
<evidence type="ECO:0000313" key="3">
    <source>
        <dbReference type="Proteomes" id="UP000610960"/>
    </source>
</evidence>
<accession>A0A830GQT1</accession>
<gene>
    <name evidence="2" type="ORF">GCM10007981_00920</name>
</gene>
<dbReference type="AlphaFoldDB" id="A0A830GQT1"/>
<dbReference type="OrthoDB" id="25645at2157"/>